<organism evidence="1 2">
    <name type="scientific">Gimesia panareensis</name>
    <dbReference type="NCBI Taxonomy" id="2527978"/>
    <lineage>
        <taxon>Bacteria</taxon>
        <taxon>Pseudomonadati</taxon>
        <taxon>Planctomycetota</taxon>
        <taxon>Planctomycetia</taxon>
        <taxon>Planctomycetales</taxon>
        <taxon>Planctomycetaceae</taxon>
        <taxon>Gimesia</taxon>
    </lineage>
</organism>
<keyword evidence="2" id="KW-1185">Reference proteome</keyword>
<evidence type="ECO:0000313" key="1">
    <source>
        <dbReference type="EMBL" id="QDT30678.1"/>
    </source>
</evidence>
<evidence type="ECO:0000313" key="2">
    <source>
        <dbReference type="Proteomes" id="UP000315647"/>
    </source>
</evidence>
<dbReference type="RefSeq" id="WP_145452537.1">
    <property type="nucleotide sequence ID" value="NZ_CP037421.1"/>
</dbReference>
<dbReference type="EMBL" id="CP037421">
    <property type="protein sequence ID" value="QDT30678.1"/>
    <property type="molecule type" value="Genomic_DNA"/>
</dbReference>
<accession>A0A517QGA7</accession>
<gene>
    <name evidence="1" type="ORF">Enr10x_60460</name>
</gene>
<dbReference type="AlphaFoldDB" id="A0A517QGA7"/>
<reference evidence="1 2" key="1">
    <citation type="submission" date="2019-03" db="EMBL/GenBank/DDBJ databases">
        <title>Deep-cultivation of Planctomycetes and their phenomic and genomic characterization uncovers novel biology.</title>
        <authorList>
            <person name="Wiegand S."/>
            <person name="Jogler M."/>
            <person name="Boedeker C."/>
            <person name="Pinto D."/>
            <person name="Vollmers J."/>
            <person name="Rivas-Marin E."/>
            <person name="Kohn T."/>
            <person name="Peeters S.H."/>
            <person name="Heuer A."/>
            <person name="Rast P."/>
            <person name="Oberbeckmann S."/>
            <person name="Bunk B."/>
            <person name="Jeske O."/>
            <person name="Meyerdierks A."/>
            <person name="Storesund J.E."/>
            <person name="Kallscheuer N."/>
            <person name="Luecker S."/>
            <person name="Lage O.M."/>
            <person name="Pohl T."/>
            <person name="Merkel B.J."/>
            <person name="Hornburger P."/>
            <person name="Mueller R.-W."/>
            <person name="Bruemmer F."/>
            <person name="Labrenz M."/>
            <person name="Spormann A.M."/>
            <person name="Op den Camp H."/>
            <person name="Overmann J."/>
            <person name="Amann R."/>
            <person name="Jetten M.S.M."/>
            <person name="Mascher T."/>
            <person name="Medema M.H."/>
            <person name="Devos D.P."/>
            <person name="Kaster A.-K."/>
            <person name="Ovreas L."/>
            <person name="Rohde M."/>
            <person name="Galperin M.Y."/>
            <person name="Jogler C."/>
        </authorList>
    </citation>
    <scope>NUCLEOTIDE SEQUENCE [LARGE SCALE GENOMIC DNA]</scope>
    <source>
        <strain evidence="1 2">Enr10</strain>
    </source>
</reference>
<protein>
    <submittedName>
        <fullName evidence="1">Uncharacterized protein</fullName>
    </submittedName>
</protein>
<dbReference type="Proteomes" id="UP000315647">
    <property type="component" value="Chromosome"/>
</dbReference>
<name>A0A517QGA7_9PLAN</name>
<sequence>MAYRDARIVGWTESEIVFAHTGIKGSETFYHSKRYPTDMSYENQIAMMEHLALAAPLTLRAFCDHCRQLLSLPEFRFDSENETEWGVVVKQGVEYNISCPYQMDTLQQWDDTVPDGCNFGISLCLYQGHFNAKNHEWAYNQLVSPVAQKIADGFQVPVHYHRTWLGAGKNQSRNETFYPHVN</sequence>
<proteinExistence type="predicted"/>